<sequence length="210" mass="22989">AGARPRCIPCRVRPCGGSVIPVVALAAHQRHGRLRRGRRQHGVRVHGVHPDGVDLEGRDGRERHAGAGRRGRQRRGDLEPARLGRAHGAGLLLLRAQQPGHLQRPRALHGEGAVLDAAGHRRHRRPPRVVLQLRGSHHHGPAQGVRAAAVHRRAVARHRRPALQARGRSRLLQRRRQGRLGGVTWPAAGRGEHSTHAWTGPAGWLGLVGW</sequence>
<dbReference type="AlphaFoldDB" id="A0A1D6QED8"/>
<dbReference type="EMBL" id="CM000780">
    <property type="protein sequence ID" value="AQK56496.1"/>
    <property type="molecule type" value="Genomic_DNA"/>
</dbReference>
<feature type="compositionally biased region" description="Basic residues" evidence="1">
    <location>
        <begin position="33"/>
        <end position="47"/>
    </location>
</feature>
<feature type="non-terminal residue" evidence="2">
    <location>
        <position position="1"/>
    </location>
</feature>
<protein>
    <submittedName>
        <fullName evidence="2">Wound/stress protein</fullName>
    </submittedName>
</protein>
<accession>A0A1D6QED8</accession>
<dbReference type="STRING" id="4577.A0A1D6QED8"/>
<organism evidence="2">
    <name type="scientific">Zea mays</name>
    <name type="common">Maize</name>
    <dbReference type="NCBI Taxonomy" id="4577"/>
    <lineage>
        <taxon>Eukaryota</taxon>
        <taxon>Viridiplantae</taxon>
        <taxon>Streptophyta</taxon>
        <taxon>Embryophyta</taxon>
        <taxon>Tracheophyta</taxon>
        <taxon>Spermatophyta</taxon>
        <taxon>Magnoliopsida</taxon>
        <taxon>Liliopsida</taxon>
        <taxon>Poales</taxon>
        <taxon>Poaceae</taxon>
        <taxon>PACMAD clade</taxon>
        <taxon>Panicoideae</taxon>
        <taxon>Andropogonodae</taxon>
        <taxon>Andropogoneae</taxon>
        <taxon>Tripsacinae</taxon>
        <taxon>Zea</taxon>
    </lineage>
</organism>
<dbReference type="ExpressionAtlas" id="A0A1D6QED8">
    <property type="expression patterns" value="baseline and differential"/>
</dbReference>
<feature type="compositionally biased region" description="Basic and acidic residues" evidence="1">
    <location>
        <begin position="48"/>
        <end position="65"/>
    </location>
</feature>
<gene>
    <name evidence="2" type="ORF">ZEAMMB73_Zm00001d052224</name>
</gene>
<evidence type="ECO:0000313" key="2">
    <source>
        <dbReference type="EMBL" id="AQK56496.1"/>
    </source>
</evidence>
<name>A0A1D6QED8_MAIZE</name>
<dbReference type="IntAct" id="A0A1D6QED8">
    <property type="interactions" value="8"/>
</dbReference>
<proteinExistence type="predicted"/>
<feature type="region of interest" description="Disordered" evidence="1">
    <location>
        <begin position="33"/>
        <end position="81"/>
    </location>
</feature>
<evidence type="ECO:0000256" key="1">
    <source>
        <dbReference type="SAM" id="MobiDB-lite"/>
    </source>
</evidence>
<reference evidence="2" key="1">
    <citation type="submission" date="2015-12" db="EMBL/GenBank/DDBJ databases">
        <title>Update maize B73 reference genome by single molecule sequencing technologies.</title>
        <authorList>
            <consortium name="Maize Genome Sequencing Project"/>
            <person name="Ware D."/>
        </authorList>
    </citation>
    <scope>NUCLEOTIDE SEQUENCE</scope>
    <source>
        <tissue evidence="2">Seedling</tissue>
    </source>
</reference>